<organism evidence="2 3">
    <name type="scientific">Vespula maculifrons</name>
    <name type="common">Eastern yellow jacket</name>
    <name type="synonym">Wasp</name>
    <dbReference type="NCBI Taxonomy" id="7453"/>
    <lineage>
        <taxon>Eukaryota</taxon>
        <taxon>Metazoa</taxon>
        <taxon>Ecdysozoa</taxon>
        <taxon>Arthropoda</taxon>
        <taxon>Hexapoda</taxon>
        <taxon>Insecta</taxon>
        <taxon>Pterygota</taxon>
        <taxon>Neoptera</taxon>
        <taxon>Endopterygota</taxon>
        <taxon>Hymenoptera</taxon>
        <taxon>Apocrita</taxon>
        <taxon>Aculeata</taxon>
        <taxon>Vespoidea</taxon>
        <taxon>Vespidae</taxon>
        <taxon>Vespinae</taxon>
        <taxon>Vespula</taxon>
    </lineage>
</organism>
<feature type="transmembrane region" description="Helical" evidence="1">
    <location>
        <begin position="74"/>
        <end position="93"/>
    </location>
</feature>
<sequence length="220" mass="24473">MLRDLANRTHPRASLLLYLYSTKKKDRGRDKIRVCGMLQIKPAVQHEVGPSMVFYKRGGNETTSKQTYEMFRSFFLVSLLLVGLVFSTIVSAIDVSKTKKTDISLTENDVVPKTQLKQLVPSADRSTTFVGDVSAGGRYPNEVVYRRILQFDNPTGGIHSFSMTLSVPNGIINYVNIMNNQGSYAVACIDESTLESSKVIVHYRIPASSTSYLMLIVAAH</sequence>
<keyword evidence="1" id="KW-0472">Membrane</keyword>
<gene>
    <name evidence="2" type="ORF">V1477_000078</name>
</gene>
<keyword evidence="1" id="KW-1133">Transmembrane helix</keyword>
<name>A0ABD2D303_VESMC</name>
<evidence type="ECO:0000313" key="3">
    <source>
        <dbReference type="Proteomes" id="UP001607303"/>
    </source>
</evidence>
<keyword evidence="1" id="KW-0812">Transmembrane</keyword>
<evidence type="ECO:0000313" key="2">
    <source>
        <dbReference type="EMBL" id="KAL2751768.1"/>
    </source>
</evidence>
<dbReference type="EMBL" id="JAYRBN010000001">
    <property type="protein sequence ID" value="KAL2751768.1"/>
    <property type="molecule type" value="Genomic_DNA"/>
</dbReference>
<protein>
    <submittedName>
        <fullName evidence="2">Transcriptional regulator for cysteine regulon</fullName>
    </submittedName>
</protein>
<proteinExistence type="predicted"/>
<comment type="caution">
    <text evidence="2">The sequence shown here is derived from an EMBL/GenBank/DDBJ whole genome shotgun (WGS) entry which is preliminary data.</text>
</comment>
<reference evidence="2 3" key="1">
    <citation type="journal article" date="2024" name="Ann. Entomol. Soc. Am.">
        <title>Genomic analyses of the southern and eastern yellowjacket wasps (Hymenoptera: Vespidae) reveal evolutionary signatures of social life.</title>
        <authorList>
            <person name="Catto M.A."/>
            <person name="Caine P.B."/>
            <person name="Orr S.E."/>
            <person name="Hunt B.G."/>
            <person name="Goodisman M.A.D."/>
        </authorList>
    </citation>
    <scope>NUCLEOTIDE SEQUENCE [LARGE SCALE GENOMIC DNA]</scope>
    <source>
        <strain evidence="2">232</strain>
        <tissue evidence="2">Head and thorax</tissue>
    </source>
</reference>
<dbReference type="AlphaFoldDB" id="A0ABD2D303"/>
<evidence type="ECO:0000256" key="1">
    <source>
        <dbReference type="SAM" id="Phobius"/>
    </source>
</evidence>
<keyword evidence="3" id="KW-1185">Reference proteome</keyword>
<accession>A0ABD2D303</accession>
<dbReference type="Proteomes" id="UP001607303">
    <property type="component" value="Unassembled WGS sequence"/>
</dbReference>